<evidence type="ECO:0000313" key="1">
    <source>
        <dbReference type="EMBL" id="KAK3343465.1"/>
    </source>
</evidence>
<organism evidence="1 2">
    <name type="scientific">Lasiosphaeria hispida</name>
    <dbReference type="NCBI Taxonomy" id="260671"/>
    <lineage>
        <taxon>Eukaryota</taxon>
        <taxon>Fungi</taxon>
        <taxon>Dikarya</taxon>
        <taxon>Ascomycota</taxon>
        <taxon>Pezizomycotina</taxon>
        <taxon>Sordariomycetes</taxon>
        <taxon>Sordariomycetidae</taxon>
        <taxon>Sordariales</taxon>
        <taxon>Lasiosphaeriaceae</taxon>
        <taxon>Lasiosphaeria</taxon>
    </lineage>
</organism>
<gene>
    <name evidence="1" type="ORF">B0T25DRAFT_554385</name>
</gene>
<dbReference type="EMBL" id="JAUIQD010000007">
    <property type="protein sequence ID" value="KAK3343465.1"/>
    <property type="molecule type" value="Genomic_DNA"/>
</dbReference>
<dbReference type="AlphaFoldDB" id="A0AAJ0H834"/>
<accession>A0AAJ0H834</accession>
<comment type="caution">
    <text evidence="1">The sequence shown here is derived from an EMBL/GenBank/DDBJ whole genome shotgun (WGS) entry which is preliminary data.</text>
</comment>
<name>A0AAJ0H834_9PEZI</name>
<evidence type="ECO:0000313" key="2">
    <source>
        <dbReference type="Proteomes" id="UP001275084"/>
    </source>
</evidence>
<reference evidence="1" key="1">
    <citation type="journal article" date="2023" name="Mol. Phylogenet. Evol.">
        <title>Genome-scale phylogeny and comparative genomics of the fungal order Sordariales.</title>
        <authorList>
            <person name="Hensen N."/>
            <person name="Bonometti L."/>
            <person name="Westerberg I."/>
            <person name="Brannstrom I.O."/>
            <person name="Guillou S."/>
            <person name="Cros-Aarteil S."/>
            <person name="Calhoun S."/>
            <person name="Haridas S."/>
            <person name="Kuo A."/>
            <person name="Mondo S."/>
            <person name="Pangilinan J."/>
            <person name="Riley R."/>
            <person name="LaButti K."/>
            <person name="Andreopoulos B."/>
            <person name="Lipzen A."/>
            <person name="Chen C."/>
            <person name="Yan M."/>
            <person name="Daum C."/>
            <person name="Ng V."/>
            <person name="Clum A."/>
            <person name="Steindorff A."/>
            <person name="Ohm R.A."/>
            <person name="Martin F."/>
            <person name="Silar P."/>
            <person name="Natvig D.O."/>
            <person name="Lalanne C."/>
            <person name="Gautier V."/>
            <person name="Ament-Velasquez S.L."/>
            <person name="Kruys A."/>
            <person name="Hutchinson M.I."/>
            <person name="Powell A.J."/>
            <person name="Barry K."/>
            <person name="Miller A.N."/>
            <person name="Grigoriev I.V."/>
            <person name="Debuchy R."/>
            <person name="Gladieux P."/>
            <person name="Hiltunen Thoren M."/>
            <person name="Johannesson H."/>
        </authorList>
    </citation>
    <scope>NUCLEOTIDE SEQUENCE</scope>
    <source>
        <strain evidence="1">CBS 955.72</strain>
    </source>
</reference>
<protein>
    <submittedName>
        <fullName evidence="1">Uncharacterized protein</fullName>
    </submittedName>
</protein>
<dbReference type="Proteomes" id="UP001275084">
    <property type="component" value="Unassembled WGS sequence"/>
</dbReference>
<reference evidence="1" key="2">
    <citation type="submission" date="2023-06" db="EMBL/GenBank/DDBJ databases">
        <authorList>
            <consortium name="Lawrence Berkeley National Laboratory"/>
            <person name="Haridas S."/>
            <person name="Hensen N."/>
            <person name="Bonometti L."/>
            <person name="Westerberg I."/>
            <person name="Brannstrom I.O."/>
            <person name="Guillou S."/>
            <person name="Cros-Aarteil S."/>
            <person name="Calhoun S."/>
            <person name="Kuo A."/>
            <person name="Mondo S."/>
            <person name="Pangilinan J."/>
            <person name="Riley R."/>
            <person name="Labutti K."/>
            <person name="Andreopoulos B."/>
            <person name="Lipzen A."/>
            <person name="Chen C."/>
            <person name="Yanf M."/>
            <person name="Daum C."/>
            <person name="Ng V."/>
            <person name="Clum A."/>
            <person name="Steindorff A."/>
            <person name="Ohm R."/>
            <person name="Martin F."/>
            <person name="Silar P."/>
            <person name="Natvig D."/>
            <person name="Lalanne C."/>
            <person name="Gautier V."/>
            <person name="Ament-Velasquez S.L."/>
            <person name="Kruys A."/>
            <person name="Hutchinson M.I."/>
            <person name="Powell A.J."/>
            <person name="Barry K."/>
            <person name="Miller A.N."/>
            <person name="Grigoriev I.V."/>
            <person name="Debuchy R."/>
            <person name="Gladieux P."/>
            <person name="Thoren M.H."/>
            <person name="Johannesson H."/>
        </authorList>
    </citation>
    <scope>NUCLEOTIDE SEQUENCE</scope>
    <source>
        <strain evidence="1">CBS 955.72</strain>
    </source>
</reference>
<sequence length="146" mass="16117">MLYDGDYVSYMTPTTKATRRDYWKGFEFAGTIDWALNLQSFTAADMNKPVDLPMAGSNGCVGLFPLDKPIPWDYQFQADSGQVFRRCKCDHGFVNIVADLVVDSMPAIAQIGCYIVMSTLKLVIDVGVNFISGSKIVDIGLDTNDP</sequence>
<proteinExistence type="predicted"/>
<keyword evidence="2" id="KW-1185">Reference proteome</keyword>